<evidence type="ECO:0000256" key="1">
    <source>
        <dbReference type="ARBA" id="ARBA00009437"/>
    </source>
</evidence>
<dbReference type="PANTHER" id="PTHR30126:SF39">
    <property type="entry name" value="HTH-TYPE TRANSCRIPTIONAL REGULATOR CYSL"/>
    <property type="match status" value="1"/>
</dbReference>
<keyword evidence="7" id="KW-1185">Reference proteome</keyword>
<dbReference type="OrthoDB" id="8417889at2"/>
<evidence type="ECO:0000259" key="5">
    <source>
        <dbReference type="PROSITE" id="PS50931"/>
    </source>
</evidence>
<dbReference type="InterPro" id="IPR005119">
    <property type="entry name" value="LysR_subst-bd"/>
</dbReference>
<dbReference type="InterPro" id="IPR036390">
    <property type="entry name" value="WH_DNA-bd_sf"/>
</dbReference>
<keyword evidence="3" id="KW-0238">DNA-binding</keyword>
<dbReference type="PRINTS" id="PR00039">
    <property type="entry name" value="HTHLYSR"/>
</dbReference>
<comment type="caution">
    <text evidence="6">The sequence shown here is derived from an EMBL/GenBank/DDBJ whole genome shotgun (WGS) entry which is preliminary data.</text>
</comment>
<dbReference type="PANTHER" id="PTHR30126">
    <property type="entry name" value="HTH-TYPE TRANSCRIPTIONAL REGULATOR"/>
    <property type="match status" value="1"/>
</dbReference>
<name>A0A3A5H4F9_9ACTN</name>
<dbReference type="GO" id="GO:0000976">
    <property type="term" value="F:transcription cis-regulatory region binding"/>
    <property type="evidence" value="ECO:0007669"/>
    <property type="project" value="TreeGrafter"/>
</dbReference>
<dbReference type="GO" id="GO:0003700">
    <property type="term" value="F:DNA-binding transcription factor activity"/>
    <property type="evidence" value="ECO:0007669"/>
    <property type="project" value="InterPro"/>
</dbReference>
<dbReference type="RefSeq" id="WP_120059401.1">
    <property type="nucleotide sequence ID" value="NZ_QYRP01000002.1"/>
</dbReference>
<keyword evidence="4" id="KW-0804">Transcription</keyword>
<comment type="similarity">
    <text evidence="1">Belongs to the LysR transcriptional regulatory family.</text>
</comment>
<accession>A0A3A5H4F9</accession>
<evidence type="ECO:0000313" key="6">
    <source>
        <dbReference type="EMBL" id="RJS45502.1"/>
    </source>
</evidence>
<evidence type="ECO:0000256" key="4">
    <source>
        <dbReference type="ARBA" id="ARBA00023163"/>
    </source>
</evidence>
<dbReference type="SUPFAM" id="SSF46785">
    <property type="entry name" value="Winged helix' DNA-binding domain"/>
    <property type="match status" value="1"/>
</dbReference>
<dbReference type="InterPro" id="IPR000847">
    <property type="entry name" value="LysR_HTH_N"/>
</dbReference>
<dbReference type="EMBL" id="QYRP01000002">
    <property type="protein sequence ID" value="RJS45502.1"/>
    <property type="molecule type" value="Genomic_DNA"/>
</dbReference>
<evidence type="ECO:0000256" key="2">
    <source>
        <dbReference type="ARBA" id="ARBA00023015"/>
    </source>
</evidence>
<reference evidence="7" key="1">
    <citation type="submission" date="2018-09" db="EMBL/GenBank/DDBJ databases">
        <authorList>
            <person name="Zhu H."/>
        </authorList>
    </citation>
    <scope>NUCLEOTIDE SEQUENCE [LARGE SCALE GENOMIC DNA]</scope>
    <source>
        <strain evidence="7">K1W22B-1</strain>
    </source>
</reference>
<dbReference type="AlphaFoldDB" id="A0A3A5H4F9"/>
<dbReference type="Gene3D" id="3.40.190.290">
    <property type="match status" value="1"/>
</dbReference>
<organism evidence="6 7">
    <name type="scientific">Nocardioides cavernaquae</name>
    <dbReference type="NCBI Taxonomy" id="2321396"/>
    <lineage>
        <taxon>Bacteria</taxon>
        <taxon>Bacillati</taxon>
        <taxon>Actinomycetota</taxon>
        <taxon>Actinomycetes</taxon>
        <taxon>Propionibacteriales</taxon>
        <taxon>Nocardioidaceae</taxon>
        <taxon>Nocardioides</taxon>
    </lineage>
</organism>
<proteinExistence type="inferred from homology"/>
<gene>
    <name evidence="6" type="ORF">D4739_04215</name>
</gene>
<protein>
    <submittedName>
        <fullName evidence="6">LysR family transcriptional regulator</fullName>
    </submittedName>
</protein>
<evidence type="ECO:0000256" key="3">
    <source>
        <dbReference type="ARBA" id="ARBA00023125"/>
    </source>
</evidence>
<dbReference type="Pfam" id="PF00126">
    <property type="entry name" value="HTH_1"/>
    <property type="match status" value="1"/>
</dbReference>
<dbReference type="CDD" id="cd05466">
    <property type="entry name" value="PBP2_LTTR_substrate"/>
    <property type="match status" value="1"/>
</dbReference>
<feature type="domain" description="HTH lysR-type" evidence="5">
    <location>
        <begin position="1"/>
        <end position="59"/>
    </location>
</feature>
<keyword evidence="2" id="KW-0805">Transcription regulation</keyword>
<dbReference type="Gene3D" id="1.10.10.10">
    <property type="entry name" value="Winged helix-like DNA-binding domain superfamily/Winged helix DNA-binding domain"/>
    <property type="match status" value="1"/>
</dbReference>
<dbReference type="Proteomes" id="UP000276542">
    <property type="component" value="Unassembled WGS sequence"/>
</dbReference>
<dbReference type="InterPro" id="IPR036388">
    <property type="entry name" value="WH-like_DNA-bd_sf"/>
</dbReference>
<dbReference type="SUPFAM" id="SSF53850">
    <property type="entry name" value="Periplasmic binding protein-like II"/>
    <property type="match status" value="1"/>
</dbReference>
<sequence length="300" mass="31268">MTSLDLLATFLEIHRAGSLSAAADRLGVSQPTVSGHLARLEAQLGEQLFVRSRDGAAPTPRASALAARIGSSVDTLRGAVAEPAPESSLTGTVRIGGASDVMALQILPALAPLVGRGLTCQARLGLAAELLDDLRAGRLDLVVSSVRPVPGPLVAAPFIDEEFVLVGSPGMARTVDAERLAADPAGALGHLPLIAYGEELPVIRRYWRSEFGRRPSNPVAVIVPDLRAACALARAGAGITVLPTYVASEDLAAGALVRLHEPDFAPLNTLYLVVRRGAVDPVVALVQQCLREAAAEWVSL</sequence>
<evidence type="ECO:0000313" key="7">
    <source>
        <dbReference type="Proteomes" id="UP000276542"/>
    </source>
</evidence>
<dbReference type="PROSITE" id="PS50931">
    <property type="entry name" value="HTH_LYSR"/>
    <property type="match status" value="1"/>
</dbReference>
<dbReference type="Pfam" id="PF03466">
    <property type="entry name" value="LysR_substrate"/>
    <property type="match status" value="1"/>
</dbReference>